<dbReference type="PANTHER" id="PTHR11092:SF0">
    <property type="entry name" value="EPIMERASE FAMILY PROTEIN SDR39U1"/>
    <property type="match status" value="1"/>
</dbReference>
<evidence type="ECO:0000313" key="3">
    <source>
        <dbReference type="EMBL" id="CAB4567805.1"/>
    </source>
</evidence>
<dbReference type="Gene3D" id="3.40.50.720">
    <property type="entry name" value="NAD(P)-binding Rossmann-like Domain"/>
    <property type="match status" value="1"/>
</dbReference>
<protein>
    <submittedName>
        <fullName evidence="3">Unannotated protein</fullName>
    </submittedName>
</protein>
<dbReference type="SUPFAM" id="SSF51735">
    <property type="entry name" value="NAD(P)-binding Rossmann-fold domains"/>
    <property type="match status" value="1"/>
</dbReference>
<dbReference type="PANTHER" id="PTHR11092">
    <property type="entry name" value="SUGAR NUCLEOTIDE EPIMERASE RELATED"/>
    <property type="match status" value="1"/>
</dbReference>
<gene>
    <name evidence="3" type="ORF">UFOPK1619_00756</name>
</gene>
<feature type="domain" description="NAD-dependent epimerase/dehydratase" evidence="1">
    <location>
        <begin position="10"/>
        <end position="223"/>
    </location>
</feature>
<reference evidence="3" key="1">
    <citation type="submission" date="2020-05" db="EMBL/GenBank/DDBJ databases">
        <authorList>
            <person name="Chiriac C."/>
            <person name="Salcher M."/>
            <person name="Ghai R."/>
            <person name="Kavagutti S V."/>
        </authorList>
    </citation>
    <scope>NUCLEOTIDE SEQUENCE</scope>
</reference>
<name>A0A6J6DXZ4_9ZZZZ</name>
<feature type="domain" description="DUF1731" evidence="2">
    <location>
        <begin position="254"/>
        <end position="302"/>
    </location>
</feature>
<dbReference type="Pfam" id="PF08338">
    <property type="entry name" value="DUF1731"/>
    <property type="match status" value="1"/>
</dbReference>
<dbReference type="AlphaFoldDB" id="A0A6J6DXZ4"/>
<dbReference type="NCBIfam" id="TIGR01777">
    <property type="entry name" value="yfcH"/>
    <property type="match status" value="1"/>
</dbReference>
<evidence type="ECO:0000259" key="2">
    <source>
        <dbReference type="Pfam" id="PF08338"/>
    </source>
</evidence>
<accession>A0A6J6DXZ4</accession>
<evidence type="ECO:0000259" key="1">
    <source>
        <dbReference type="Pfam" id="PF01370"/>
    </source>
</evidence>
<dbReference type="InterPro" id="IPR013549">
    <property type="entry name" value="DUF1731"/>
</dbReference>
<dbReference type="EMBL" id="CAEZTI010000146">
    <property type="protein sequence ID" value="CAB4567805.1"/>
    <property type="molecule type" value="Genomic_DNA"/>
</dbReference>
<sequence>MLLTITDMKILITGASGLIGQALSKELIARGHTTVAAVRRSPRRNDEVQWDPQSGVMAREAFQGIDAVVHLAGAGIGDKRWTDSYKMEILESRTRGTRLLAETMASLEVKPSVFLSGSAIGIYGVRDDEELTEQSSIGSGFLADVCRDWEAAAAPATQAGIRTVLLRTGIVLSPKGGALKKQLPLFKLGLGGKFGNGKQWQSWISITDEVNAIIHLLTSSVSGPVNLTAPQPVTNSDFTRTLASVVSRPAIVPIPSFGPKLLLGGELANALLFTGQRVVPSVLSSDGFQFAHPTLESALRALLNK</sequence>
<dbReference type="CDD" id="cd05242">
    <property type="entry name" value="SDR_a8"/>
    <property type="match status" value="1"/>
</dbReference>
<organism evidence="3">
    <name type="scientific">freshwater metagenome</name>
    <dbReference type="NCBI Taxonomy" id="449393"/>
    <lineage>
        <taxon>unclassified sequences</taxon>
        <taxon>metagenomes</taxon>
        <taxon>ecological metagenomes</taxon>
    </lineage>
</organism>
<proteinExistence type="predicted"/>
<dbReference type="InterPro" id="IPR010099">
    <property type="entry name" value="SDR39U1"/>
</dbReference>
<dbReference type="Pfam" id="PF01370">
    <property type="entry name" value="Epimerase"/>
    <property type="match status" value="1"/>
</dbReference>
<dbReference type="InterPro" id="IPR001509">
    <property type="entry name" value="Epimerase_deHydtase"/>
</dbReference>
<dbReference type="InterPro" id="IPR036291">
    <property type="entry name" value="NAD(P)-bd_dom_sf"/>
</dbReference>